<dbReference type="PROSITE" id="PS51194">
    <property type="entry name" value="HELICASE_CTER"/>
    <property type="match status" value="1"/>
</dbReference>
<keyword evidence="7 9" id="KW-0010">Activator</keyword>
<evidence type="ECO:0000256" key="8">
    <source>
        <dbReference type="ARBA" id="ARBA00023163"/>
    </source>
</evidence>
<dbReference type="CDD" id="cd18011">
    <property type="entry name" value="DEXDc_RapA"/>
    <property type="match status" value="1"/>
</dbReference>
<dbReference type="InterPro" id="IPR040765">
    <property type="entry name" value="Tudor_1_RapA"/>
</dbReference>
<feature type="domain" description="Helicase ATP-binding" evidence="11">
    <location>
        <begin position="164"/>
        <end position="334"/>
    </location>
</feature>
<dbReference type="PANTHER" id="PTHR45766">
    <property type="entry name" value="DNA ANNEALING HELICASE AND ENDONUCLEASE ZRANB3 FAMILY MEMBER"/>
    <property type="match status" value="1"/>
</dbReference>
<evidence type="ECO:0000256" key="7">
    <source>
        <dbReference type="ARBA" id="ARBA00023159"/>
    </source>
</evidence>
<comment type="similarity">
    <text evidence="9">Belongs to the SNF2/RAD54 helicase family. RapA subfamily.</text>
</comment>
<dbReference type="GO" id="GO:0004386">
    <property type="term" value="F:helicase activity"/>
    <property type="evidence" value="ECO:0007669"/>
    <property type="project" value="UniProtKB-KW"/>
</dbReference>
<keyword evidence="10" id="KW-0175">Coiled coil</keyword>
<feature type="binding site" evidence="9">
    <location>
        <begin position="177"/>
        <end position="184"/>
    </location>
    <ligand>
        <name>ATP</name>
        <dbReference type="ChEBI" id="CHEBI:30616"/>
    </ligand>
</feature>
<dbReference type="CDD" id="cd18793">
    <property type="entry name" value="SF2_C_SNF"/>
    <property type="match status" value="1"/>
</dbReference>
<dbReference type="Gene3D" id="3.40.50.300">
    <property type="entry name" value="P-loop containing nucleotide triphosphate hydrolases"/>
    <property type="match status" value="1"/>
</dbReference>
<dbReference type="InterPro" id="IPR040766">
    <property type="entry name" value="Tudor_2_RapA"/>
</dbReference>
<sequence length="971" mass="109567">MIKFALGQRWISDSESDLGLGTVIGQEGRMLTLLFPASGENRLYSIQEAPLTRVQFNPGDTVKSAEGFSVLISEVESKNDCYIYHGTRTDTEETVALRELFLDHFISFSQPQDRLFAGQVDRFETFPLRFQSWQHLHQQQQSPLQGLVGGRMSLIPHQLYIAEEVAKRHAPRVLLADEVGLGKTIEAGLIIHQQVLAGLAKRVLVVVPESLQHQWLVEMLRRFNLKFSIFDDERCVESSLDGGNPFETEQLVLTSLEFLVKKRSHHQKAVDADWDLLVVDEAHHLHWSEEASSTEYQRIEELAEGTAGLILLTATPDQLGHQSHFARLRLLDPNRFHDYQAFIAEEQSYKHIADLAAAVVDQSPLSSASAQALSQLLTESDINRALACLQNADSSSDETEQAKQQLLNQLLDRHGTGRILFRNSRSAISGFPQRQPQTVALELPEQYKNALKVQQAFNKQQSLEQKAKASLFPERVFQEFEGKASSWWQFDPRVDHLIALLKQHKRSKFLLICAHADTAIALEEAVRVREGIRASVFHEGMSIVERDMAAAYFAQEDNSAQMLVCSEIGSEGRNFQFAHHLVLFDLPLNPDLLEQRIGRLDRIGQTQDIQIHIPYFTDHPQQVLLDWYQQGLQALSHTCQTGRSVFEHVATELFELLSATTMDKDAIQTLITKSAELNQQLKQKLEQGRDKLLEINSSGRGKASELASAIAALDDETRLPMFMLRAWDVLGVNQDDRGENSMVLTMSEHLHSHYPMLDDDGISVTFDRATALAQEDIQFLSWDHPMVQGTLDILTNEQMGNSSVALLPNKALPAGTYFVEFIFIVEASAPKELQLGRYLPVTPVRLLLEKNGKNLAANVGFEQFNKQLKPVGRQPAAKMVKALQSFIHPLIGKAVEQATVRLLEVQQQAQELIQQKLKAQIERLQALQKLNPSVRPEEIAHLQQQQQELTDYISKARLKFDALRVVVVSHD</sequence>
<dbReference type="InterPro" id="IPR001650">
    <property type="entry name" value="Helicase_C-like"/>
</dbReference>
<dbReference type="Gene3D" id="2.30.30.930">
    <property type="match status" value="1"/>
</dbReference>
<dbReference type="SMART" id="SM00487">
    <property type="entry name" value="DEXDc"/>
    <property type="match status" value="1"/>
</dbReference>
<dbReference type="InterPro" id="IPR049730">
    <property type="entry name" value="SNF2/RAD54-like_C"/>
</dbReference>
<comment type="function">
    <text evidence="9">Transcription regulator that activates transcription by stimulating RNA polymerase (RNAP) recycling in case of stress conditions such as supercoiled DNA or high salt concentrations. Probably acts by releasing the RNAP, when it is trapped or immobilized on tightly supercoiled DNA. Does not activate transcription on linear DNA. Probably not involved in DNA repair.</text>
</comment>
<keyword evidence="6 9" id="KW-0238">DNA-binding</keyword>
<feature type="coiled-coil region" evidence="10">
    <location>
        <begin position="667"/>
        <end position="698"/>
    </location>
</feature>
<dbReference type="Pfam" id="PF00176">
    <property type="entry name" value="SNF2-rel_dom"/>
    <property type="match status" value="1"/>
</dbReference>
<evidence type="ECO:0000259" key="11">
    <source>
        <dbReference type="PROSITE" id="PS51192"/>
    </source>
</evidence>
<keyword evidence="3 9" id="KW-0347">Helicase</keyword>
<keyword evidence="5 9" id="KW-0805">Transcription regulation</keyword>
<feature type="coiled-coil region" evidence="10">
    <location>
        <begin position="895"/>
        <end position="930"/>
    </location>
</feature>
<dbReference type="InterPro" id="IPR057342">
    <property type="entry name" value="DEXDc_RapA"/>
</dbReference>
<protein>
    <recommendedName>
        <fullName evidence="9">RNA polymerase-associated protein RapA</fullName>
        <ecNumber evidence="9">3.6.4.-</ecNumber>
    </recommendedName>
    <alternativeName>
        <fullName evidence="9">ATP-dependent helicase HepA</fullName>
    </alternativeName>
</protein>
<dbReference type="Gene3D" id="3.40.50.10810">
    <property type="entry name" value="Tandem AAA-ATPase domain"/>
    <property type="match status" value="1"/>
</dbReference>
<dbReference type="Gene3D" id="2.30.30.140">
    <property type="match status" value="1"/>
</dbReference>
<dbReference type="InterPro" id="IPR014001">
    <property type="entry name" value="Helicase_ATP-bd"/>
</dbReference>
<name>A0ABU1VWE4_9GAMM</name>
<gene>
    <name evidence="9" type="primary">rapA</name>
    <name evidence="13" type="ORF">J2W69_000979</name>
</gene>
<evidence type="ECO:0000256" key="2">
    <source>
        <dbReference type="ARBA" id="ARBA00022801"/>
    </source>
</evidence>
<dbReference type="Pfam" id="PF18339">
    <property type="entry name" value="Tudor_1_RapA"/>
    <property type="match status" value="1"/>
</dbReference>
<dbReference type="HAMAP" id="MF_01821">
    <property type="entry name" value="Helicase_RapA"/>
    <property type="match status" value="1"/>
</dbReference>
<accession>A0ABU1VWE4</accession>
<dbReference type="RefSeq" id="WP_405047870.1">
    <property type="nucleotide sequence ID" value="NZ_JAVDWR010000002.1"/>
</dbReference>
<dbReference type="Gene3D" id="6.10.140.2230">
    <property type="match status" value="1"/>
</dbReference>
<dbReference type="SMART" id="SM00490">
    <property type="entry name" value="HELICc"/>
    <property type="match status" value="1"/>
</dbReference>
<keyword evidence="8 9" id="KW-0804">Transcription</keyword>
<keyword evidence="4 9" id="KW-0067">ATP-binding</keyword>
<dbReference type="InterPro" id="IPR023949">
    <property type="entry name" value="Helicase_RapA"/>
</dbReference>
<dbReference type="InterPro" id="IPR000330">
    <property type="entry name" value="SNF2_N"/>
</dbReference>
<evidence type="ECO:0000256" key="5">
    <source>
        <dbReference type="ARBA" id="ARBA00023015"/>
    </source>
</evidence>
<evidence type="ECO:0000259" key="12">
    <source>
        <dbReference type="PROSITE" id="PS51194"/>
    </source>
</evidence>
<feature type="short sequence motif" description="DEAH box" evidence="9">
    <location>
        <begin position="280"/>
        <end position="283"/>
    </location>
</feature>
<evidence type="ECO:0000256" key="6">
    <source>
        <dbReference type="ARBA" id="ARBA00023125"/>
    </source>
</evidence>
<evidence type="ECO:0000256" key="10">
    <source>
        <dbReference type="SAM" id="Coils"/>
    </source>
</evidence>
<keyword evidence="14" id="KW-1185">Reference proteome</keyword>
<evidence type="ECO:0000313" key="14">
    <source>
        <dbReference type="Proteomes" id="UP001257909"/>
    </source>
</evidence>
<proteinExistence type="inferred from homology"/>
<reference evidence="13 14" key="1">
    <citation type="submission" date="2023-07" db="EMBL/GenBank/DDBJ databases">
        <title>Sorghum-associated microbial communities from plants grown in Nebraska, USA.</title>
        <authorList>
            <person name="Schachtman D."/>
        </authorList>
    </citation>
    <scope>NUCLEOTIDE SEQUENCE [LARGE SCALE GENOMIC DNA]</scope>
    <source>
        <strain evidence="13 14">4138</strain>
    </source>
</reference>
<comment type="subunit">
    <text evidence="9">Interacts with the RNAP. Has a higher affinity for the core RNAP than for the holoenzyme. Its ATPase activity is stimulated by binding to RNAP.</text>
</comment>
<evidence type="ECO:0000256" key="3">
    <source>
        <dbReference type="ARBA" id="ARBA00022806"/>
    </source>
</evidence>
<dbReference type="Gene3D" id="3.30.360.80">
    <property type="match status" value="1"/>
</dbReference>
<dbReference type="InterPro" id="IPR027417">
    <property type="entry name" value="P-loop_NTPase"/>
</dbReference>
<dbReference type="InterPro" id="IPR038718">
    <property type="entry name" value="SNF2-like_sf"/>
</dbReference>
<evidence type="ECO:0000256" key="1">
    <source>
        <dbReference type="ARBA" id="ARBA00022741"/>
    </source>
</evidence>
<evidence type="ECO:0000313" key="13">
    <source>
        <dbReference type="EMBL" id="MDR7120050.1"/>
    </source>
</evidence>
<organism evidence="13 14">
    <name type="scientific">Rheinheimera soli</name>
    <dbReference type="NCBI Taxonomy" id="443616"/>
    <lineage>
        <taxon>Bacteria</taxon>
        <taxon>Pseudomonadati</taxon>
        <taxon>Pseudomonadota</taxon>
        <taxon>Gammaproteobacteria</taxon>
        <taxon>Chromatiales</taxon>
        <taxon>Chromatiaceae</taxon>
        <taxon>Rheinheimera</taxon>
    </lineage>
</organism>
<dbReference type="InterPro" id="IPR022737">
    <property type="entry name" value="RapA_C"/>
</dbReference>
<keyword evidence="2 9" id="KW-0378">Hydrolase</keyword>
<feature type="domain" description="Helicase C-terminal" evidence="12">
    <location>
        <begin position="493"/>
        <end position="657"/>
    </location>
</feature>
<dbReference type="Pfam" id="PF12137">
    <property type="entry name" value="RapA_C"/>
    <property type="match status" value="1"/>
</dbReference>
<dbReference type="PANTHER" id="PTHR45766:SF6">
    <property type="entry name" value="SWI_SNF-RELATED MATRIX-ASSOCIATED ACTIN-DEPENDENT REGULATOR OF CHROMATIN SUBFAMILY A-LIKE PROTEIN 1"/>
    <property type="match status" value="1"/>
</dbReference>
<keyword evidence="1 9" id="KW-0547">Nucleotide-binding</keyword>
<dbReference type="Gene3D" id="6.10.140.1500">
    <property type="match status" value="1"/>
</dbReference>
<evidence type="ECO:0000256" key="9">
    <source>
        <dbReference type="HAMAP-Rule" id="MF_01821"/>
    </source>
</evidence>
<dbReference type="Pfam" id="PF00271">
    <property type="entry name" value="Helicase_C"/>
    <property type="match status" value="1"/>
</dbReference>
<dbReference type="NCBIfam" id="NF003426">
    <property type="entry name" value="PRK04914.1"/>
    <property type="match status" value="1"/>
</dbReference>
<dbReference type="EC" id="3.6.4.-" evidence="9"/>
<dbReference type="SUPFAM" id="SSF52540">
    <property type="entry name" value="P-loop containing nucleoside triphosphate hydrolases"/>
    <property type="match status" value="2"/>
</dbReference>
<dbReference type="Proteomes" id="UP001257909">
    <property type="component" value="Unassembled WGS sequence"/>
</dbReference>
<dbReference type="GO" id="GO:0016787">
    <property type="term" value="F:hydrolase activity"/>
    <property type="evidence" value="ECO:0007669"/>
    <property type="project" value="UniProtKB-KW"/>
</dbReference>
<comment type="caution">
    <text evidence="13">The sequence shown here is derived from an EMBL/GenBank/DDBJ whole genome shotgun (WGS) entry which is preliminary data.</text>
</comment>
<dbReference type="PROSITE" id="PS51192">
    <property type="entry name" value="HELICASE_ATP_BIND_1"/>
    <property type="match status" value="1"/>
</dbReference>
<evidence type="ECO:0000256" key="4">
    <source>
        <dbReference type="ARBA" id="ARBA00022840"/>
    </source>
</evidence>
<dbReference type="Pfam" id="PF18337">
    <property type="entry name" value="Tudor_RapA"/>
    <property type="match status" value="1"/>
</dbReference>
<dbReference type="EMBL" id="JAVDWR010000002">
    <property type="protein sequence ID" value="MDR7120050.1"/>
    <property type="molecule type" value="Genomic_DNA"/>
</dbReference>